<dbReference type="InterPro" id="IPR036390">
    <property type="entry name" value="WH_DNA-bd_sf"/>
</dbReference>
<dbReference type="PATRIC" id="fig|1227491.4.peg.2159"/>
<name>M0B315_9EURY</name>
<dbReference type="AlphaFoldDB" id="M0B315"/>
<dbReference type="Proteomes" id="UP000011591">
    <property type="component" value="Unassembled WGS sequence"/>
</dbReference>
<dbReference type="EMBL" id="AOIP01000026">
    <property type="protein sequence ID" value="ELZ05311.1"/>
    <property type="molecule type" value="Genomic_DNA"/>
</dbReference>
<dbReference type="InterPro" id="IPR005149">
    <property type="entry name" value="Tscrpt_reg_PadR_N"/>
</dbReference>
<dbReference type="SUPFAM" id="SSF46785">
    <property type="entry name" value="Winged helix' DNA-binding domain"/>
    <property type="match status" value="1"/>
</dbReference>
<dbReference type="InterPro" id="IPR036388">
    <property type="entry name" value="WH-like_DNA-bd_sf"/>
</dbReference>
<accession>M0B315</accession>
<dbReference type="Pfam" id="PF03551">
    <property type="entry name" value="PadR"/>
    <property type="match status" value="1"/>
</dbReference>
<feature type="domain" description="Transcription regulator PadR N-terminal" evidence="1">
    <location>
        <begin position="5"/>
        <end position="62"/>
    </location>
</feature>
<evidence type="ECO:0000313" key="3">
    <source>
        <dbReference type="Proteomes" id="UP000011591"/>
    </source>
</evidence>
<reference evidence="2 3" key="1">
    <citation type="journal article" date="2014" name="PLoS Genet.">
        <title>Phylogenetically driven sequencing of extremely halophilic archaea reveals strategies for static and dynamic osmo-response.</title>
        <authorList>
            <person name="Becker E.A."/>
            <person name="Seitzer P.M."/>
            <person name="Tritt A."/>
            <person name="Larsen D."/>
            <person name="Krusor M."/>
            <person name="Yao A.I."/>
            <person name="Wu D."/>
            <person name="Madern D."/>
            <person name="Eisen J.A."/>
            <person name="Darling A.E."/>
            <person name="Facciotti M.T."/>
        </authorList>
    </citation>
    <scope>NUCLEOTIDE SEQUENCE [LARGE SCALE GENOMIC DNA]</scope>
    <source>
        <strain evidence="2 3">DSM 13077</strain>
    </source>
</reference>
<gene>
    <name evidence="2" type="ORF">C480_10525</name>
</gene>
<sequence length="77" mass="9025">MDEPSGQQIKEKLETFYSQDVTHGRLYPALNDLEEMGLIHKGEVDRRTNYYEATSRGRRELSADIRWRHQMAGVLDD</sequence>
<comment type="caution">
    <text evidence="2">The sequence shown here is derived from an EMBL/GenBank/DDBJ whole genome shotgun (WGS) entry which is preliminary data.</text>
</comment>
<evidence type="ECO:0000313" key="2">
    <source>
        <dbReference type="EMBL" id="ELZ05311.1"/>
    </source>
</evidence>
<organism evidence="2 3">
    <name type="scientific">Natrialba aegyptia DSM 13077</name>
    <dbReference type="NCBI Taxonomy" id="1227491"/>
    <lineage>
        <taxon>Archaea</taxon>
        <taxon>Methanobacteriati</taxon>
        <taxon>Methanobacteriota</taxon>
        <taxon>Stenosarchaea group</taxon>
        <taxon>Halobacteria</taxon>
        <taxon>Halobacteriales</taxon>
        <taxon>Natrialbaceae</taxon>
        <taxon>Natrialba</taxon>
    </lineage>
</organism>
<evidence type="ECO:0000259" key="1">
    <source>
        <dbReference type="Pfam" id="PF03551"/>
    </source>
</evidence>
<dbReference type="Gene3D" id="1.10.10.10">
    <property type="entry name" value="Winged helix-like DNA-binding domain superfamily/Winged helix DNA-binding domain"/>
    <property type="match status" value="1"/>
</dbReference>
<keyword evidence="3" id="KW-1185">Reference proteome</keyword>
<protein>
    <submittedName>
        <fullName evidence="2">Transcriptional regulator PadR family protein</fullName>
    </submittedName>
</protein>
<proteinExistence type="predicted"/>